<feature type="compositionally biased region" description="Low complexity" evidence="1">
    <location>
        <begin position="70"/>
        <end position="81"/>
    </location>
</feature>
<dbReference type="EMBL" id="QGKX02001521">
    <property type="protein sequence ID" value="KAF3514173.1"/>
    <property type="molecule type" value="Genomic_DNA"/>
</dbReference>
<feature type="region of interest" description="Disordered" evidence="1">
    <location>
        <begin position="54"/>
        <end position="90"/>
    </location>
</feature>
<name>A0A8S9PN88_BRACR</name>
<gene>
    <name evidence="2" type="ORF">F2Q69_00007752</name>
</gene>
<reference evidence="2" key="1">
    <citation type="submission" date="2019-12" db="EMBL/GenBank/DDBJ databases">
        <title>Genome sequencing and annotation of Brassica cretica.</title>
        <authorList>
            <person name="Studholme D.J."/>
            <person name="Sarris P."/>
        </authorList>
    </citation>
    <scope>NUCLEOTIDE SEQUENCE</scope>
    <source>
        <strain evidence="2">PFS-109/04</strain>
        <tissue evidence="2">Leaf</tissue>
    </source>
</reference>
<dbReference type="AlphaFoldDB" id="A0A8S9PN88"/>
<sequence length="90" mass="10121">MASIPTNHMSRSYVIHRRYAVLWEGHRCVLVIITYRARTMEIVGKAEKVNGAERLRRGKDMNKTGAIYDTTTTAPQPTSPSHAIAVSHSR</sequence>
<evidence type="ECO:0000313" key="2">
    <source>
        <dbReference type="EMBL" id="KAF3514173.1"/>
    </source>
</evidence>
<dbReference type="Proteomes" id="UP000712600">
    <property type="component" value="Unassembled WGS sequence"/>
</dbReference>
<comment type="caution">
    <text evidence="2">The sequence shown here is derived from an EMBL/GenBank/DDBJ whole genome shotgun (WGS) entry which is preliminary data.</text>
</comment>
<accession>A0A8S9PN88</accession>
<evidence type="ECO:0000256" key="1">
    <source>
        <dbReference type="SAM" id="MobiDB-lite"/>
    </source>
</evidence>
<organism evidence="2 3">
    <name type="scientific">Brassica cretica</name>
    <name type="common">Mustard</name>
    <dbReference type="NCBI Taxonomy" id="69181"/>
    <lineage>
        <taxon>Eukaryota</taxon>
        <taxon>Viridiplantae</taxon>
        <taxon>Streptophyta</taxon>
        <taxon>Embryophyta</taxon>
        <taxon>Tracheophyta</taxon>
        <taxon>Spermatophyta</taxon>
        <taxon>Magnoliopsida</taxon>
        <taxon>eudicotyledons</taxon>
        <taxon>Gunneridae</taxon>
        <taxon>Pentapetalae</taxon>
        <taxon>rosids</taxon>
        <taxon>malvids</taxon>
        <taxon>Brassicales</taxon>
        <taxon>Brassicaceae</taxon>
        <taxon>Brassiceae</taxon>
        <taxon>Brassica</taxon>
    </lineage>
</organism>
<evidence type="ECO:0000313" key="3">
    <source>
        <dbReference type="Proteomes" id="UP000712600"/>
    </source>
</evidence>
<proteinExistence type="predicted"/>
<protein>
    <submittedName>
        <fullName evidence="2">Uncharacterized protein</fullName>
    </submittedName>
</protein>